<dbReference type="OrthoDB" id="5429740at2759"/>
<evidence type="ECO:0000256" key="1">
    <source>
        <dbReference type="ARBA" id="ARBA00004141"/>
    </source>
</evidence>
<keyword evidence="3 7" id="KW-1133">Transmembrane helix</keyword>
<dbReference type="PANTHER" id="PTHR33048">
    <property type="entry name" value="PTH11-LIKE INTEGRAL MEMBRANE PROTEIN (AFU_ORTHOLOGUE AFUA_5G11245)"/>
    <property type="match status" value="1"/>
</dbReference>
<evidence type="ECO:0000256" key="2">
    <source>
        <dbReference type="ARBA" id="ARBA00022692"/>
    </source>
</evidence>
<keyword evidence="10" id="KW-1185">Reference proteome</keyword>
<comment type="similarity">
    <text evidence="5">Belongs to the SAT4 family.</text>
</comment>
<reference evidence="9" key="1">
    <citation type="submission" date="2022-06" db="EMBL/GenBank/DDBJ databases">
        <title>Complete genome sequences of two strains of the flax pathogen Septoria linicola.</title>
        <authorList>
            <person name="Lapalu N."/>
            <person name="Simon A."/>
            <person name="Demenou B."/>
            <person name="Paumier D."/>
            <person name="Guillot M.-P."/>
            <person name="Gout L."/>
            <person name="Valade R."/>
        </authorList>
    </citation>
    <scope>NUCLEOTIDE SEQUENCE</scope>
    <source>
        <strain evidence="9">SE15195</strain>
    </source>
</reference>
<feature type="compositionally biased region" description="Polar residues" evidence="6">
    <location>
        <begin position="402"/>
        <end position="425"/>
    </location>
</feature>
<keyword evidence="4 7" id="KW-0472">Membrane</keyword>
<feature type="transmembrane region" description="Helical" evidence="7">
    <location>
        <begin position="230"/>
        <end position="252"/>
    </location>
</feature>
<dbReference type="EMBL" id="CP099424">
    <property type="protein sequence ID" value="USW55537.1"/>
    <property type="molecule type" value="Genomic_DNA"/>
</dbReference>
<feature type="transmembrane region" description="Helical" evidence="7">
    <location>
        <begin position="30"/>
        <end position="50"/>
    </location>
</feature>
<organism evidence="9 10">
    <name type="scientific">Septoria linicola</name>
    <dbReference type="NCBI Taxonomy" id="215465"/>
    <lineage>
        <taxon>Eukaryota</taxon>
        <taxon>Fungi</taxon>
        <taxon>Dikarya</taxon>
        <taxon>Ascomycota</taxon>
        <taxon>Pezizomycotina</taxon>
        <taxon>Dothideomycetes</taxon>
        <taxon>Dothideomycetidae</taxon>
        <taxon>Mycosphaerellales</taxon>
        <taxon>Mycosphaerellaceae</taxon>
        <taxon>Septoria</taxon>
    </lineage>
</organism>
<feature type="compositionally biased region" description="Low complexity" evidence="6">
    <location>
        <begin position="390"/>
        <end position="401"/>
    </location>
</feature>
<feature type="transmembrane region" description="Helical" evidence="7">
    <location>
        <begin position="105"/>
        <end position="131"/>
    </location>
</feature>
<accession>A0A9Q9ATI7</accession>
<comment type="subcellular location">
    <subcellularLocation>
        <location evidence="1">Membrane</location>
        <topology evidence="1">Multi-pass membrane protein</topology>
    </subcellularLocation>
</comment>
<feature type="domain" description="Rhodopsin" evidence="8">
    <location>
        <begin position="48"/>
        <end position="294"/>
    </location>
</feature>
<feature type="region of interest" description="Disordered" evidence="6">
    <location>
        <begin position="382"/>
        <end position="425"/>
    </location>
</feature>
<feature type="transmembrane region" description="Helical" evidence="7">
    <location>
        <begin position="62"/>
        <end position="85"/>
    </location>
</feature>
<dbReference type="Pfam" id="PF20684">
    <property type="entry name" value="Fung_rhodopsin"/>
    <property type="match status" value="1"/>
</dbReference>
<protein>
    <recommendedName>
        <fullName evidence="8">Rhodopsin domain-containing protein</fullName>
    </recommendedName>
</protein>
<dbReference type="InterPro" id="IPR049326">
    <property type="entry name" value="Rhodopsin_dom_fungi"/>
</dbReference>
<evidence type="ECO:0000256" key="5">
    <source>
        <dbReference type="ARBA" id="ARBA00038359"/>
    </source>
</evidence>
<dbReference type="PANTHER" id="PTHR33048:SF129">
    <property type="entry name" value="INTEGRAL MEMBRANE PROTEIN-RELATED"/>
    <property type="match status" value="1"/>
</dbReference>
<feature type="transmembrane region" description="Helical" evidence="7">
    <location>
        <begin position="143"/>
        <end position="168"/>
    </location>
</feature>
<keyword evidence="2 7" id="KW-0812">Transmembrane</keyword>
<name>A0A9Q9ATI7_9PEZI</name>
<dbReference type="Proteomes" id="UP001056384">
    <property type="component" value="Chromosome 7"/>
</dbReference>
<gene>
    <name evidence="9" type="ORF">Slin15195_G088560</name>
</gene>
<proteinExistence type="inferred from homology"/>
<dbReference type="AlphaFoldDB" id="A0A9Q9ATI7"/>
<evidence type="ECO:0000256" key="4">
    <source>
        <dbReference type="ARBA" id="ARBA00023136"/>
    </source>
</evidence>
<sequence length="458" mass="51666">MPGNIINLSLDDIAAWPKANYINPTRRKWLPGYASILYTFATISVLVRALSRLRRGQGGGLGVDDIVLFTGWCLLTWFTALAILGSEKYMTSRHMWDVPMTKYEGLAKITWIAELAFLLCGCCVKISVLLFYRRLGDGTYSRLWSWACMGAIIFTGAWSAAFVLALVFNCTPTEAYWRGFSTSYTRDFRCVDTTVNNLLAGILAVTSDLYSVVLPCFLMRKIQLPTAQKIGLYAVFSAGLFVVAAGSVRTYYLYKVGHSSDVSSIVFDVFVWSQLELCMGFMCASAPSLRVFFRTHLQSPLSRLKQTWTWNSVSRNTTHRRGTDSSIEFSSRIRKIDCPYQQVRNEFSHAAKMKTMEPTMTDVTTLVEVLELEYPRKAKVRRESWIPGSQQHQQQKQQQQQSAHSTQNSADTQASGRTGATQTSQDIDLQDNIIVDGYNRSWLNEGFEGDVVRTMNPV</sequence>
<evidence type="ECO:0000259" key="8">
    <source>
        <dbReference type="Pfam" id="PF20684"/>
    </source>
</evidence>
<evidence type="ECO:0000256" key="6">
    <source>
        <dbReference type="SAM" id="MobiDB-lite"/>
    </source>
</evidence>
<dbReference type="InterPro" id="IPR052337">
    <property type="entry name" value="SAT4-like"/>
</dbReference>
<dbReference type="GO" id="GO:0016020">
    <property type="term" value="C:membrane"/>
    <property type="evidence" value="ECO:0007669"/>
    <property type="project" value="UniProtKB-SubCell"/>
</dbReference>
<evidence type="ECO:0000313" key="9">
    <source>
        <dbReference type="EMBL" id="USW55537.1"/>
    </source>
</evidence>
<evidence type="ECO:0000313" key="10">
    <source>
        <dbReference type="Proteomes" id="UP001056384"/>
    </source>
</evidence>
<evidence type="ECO:0000256" key="7">
    <source>
        <dbReference type="SAM" id="Phobius"/>
    </source>
</evidence>
<evidence type="ECO:0000256" key="3">
    <source>
        <dbReference type="ARBA" id="ARBA00022989"/>
    </source>
</evidence>